<evidence type="ECO:0000313" key="1">
    <source>
        <dbReference type="EMBL" id="KAJ8629586.1"/>
    </source>
</evidence>
<evidence type="ECO:0000313" key="2">
    <source>
        <dbReference type="Proteomes" id="UP001234297"/>
    </source>
</evidence>
<accession>A0ACC2L8P7</accession>
<name>A0ACC2L8P7_PERAE</name>
<keyword evidence="2" id="KW-1185">Reference proteome</keyword>
<protein>
    <submittedName>
        <fullName evidence="1">Uncharacterized protein</fullName>
    </submittedName>
</protein>
<proteinExistence type="predicted"/>
<comment type="caution">
    <text evidence="1">The sequence shown here is derived from an EMBL/GenBank/DDBJ whole genome shotgun (WGS) entry which is preliminary data.</text>
</comment>
<dbReference type="Proteomes" id="UP001234297">
    <property type="component" value="Chromosome 7"/>
</dbReference>
<sequence>MESSVLEEKKRAKKGKKDSPLPHLGSPITATSCVAGEEEARPAIADKGRRGGTAVTGSHYYLPSPLPGKTEESSPRIY</sequence>
<reference evidence="1 2" key="1">
    <citation type="journal article" date="2022" name="Hortic Res">
        <title>A haplotype resolved chromosomal level avocado genome allows analysis of novel avocado genes.</title>
        <authorList>
            <person name="Nath O."/>
            <person name="Fletcher S.J."/>
            <person name="Hayward A."/>
            <person name="Shaw L.M."/>
            <person name="Masouleh A.K."/>
            <person name="Furtado A."/>
            <person name="Henry R.J."/>
            <person name="Mitter N."/>
        </authorList>
    </citation>
    <scope>NUCLEOTIDE SEQUENCE [LARGE SCALE GENOMIC DNA]</scope>
    <source>
        <strain evidence="2">cv. Hass</strain>
    </source>
</reference>
<gene>
    <name evidence="1" type="ORF">MRB53_022909</name>
</gene>
<dbReference type="EMBL" id="CM056815">
    <property type="protein sequence ID" value="KAJ8629586.1"/>
    <property type="molecule type" value="Genomic_DNA"/>
</dbReference>
<organism evidence="1 2">
    <name type="scientific">Persea americana</name>
    <name type="common">Avocado</name>
    <dbReference type="NCBI Taxonomy" id="3435"/>
    <lineage>
        <taxon>Eukaryota</taxon>
        <taxon>Viridiplantae</taxon>
        <taxon>Streptophyta</taxon>
        <taxon>Embryophyta</taxon>
        <taxon>Tracheophyta</taxon>
        <taxon>Spermatophyta</taxon>
        <taxon>Magnoliopsida</taxon>
        <taxon>Magnoliidae</taxon>
        <taxon>Laurales</taxon>
        <taxon>Lauraceae</taxon>
        <taxon>Persea</taxon>
    </lineage>
</organism>